<dbReference type="EMBL" id="OA884836">
    <property type="protein sequence ID" value="CAD7281351.1"/>
    <property type="molecule type" value="Genomic_DNA"/>
</dbReference>
<dbReference type="Proteomes" id="UP000678499">
    <property type="component" value="Unassembled WGS sequence"/>
</dbReference>
<reference evidence="2" key="1">
    <citation type="submission" date="2020-11" db="EMBL/GenBank/DDBJ databases">
        <authorList>
            <person name="Tran Van P."/>
        </authorList>
    </citation>
    <scope>NUCLEOTIDE SEQUENCE</scope>
</reference>
<dbReference type="PANTHER" id="PTHR47327:SF7">
    <property type="entry name" value="GH08941P"/>
    <property type="match status" value="1"/>
</dbReference>
<dbReference type="PANTHER" id="PTHR47327">
    <property type="entry name" value="FI18240P1-RELATED"/>
    <property type="match status" value="1"/>
</dbReference>
<keyword evidence="3" id="KW-1185">Reference proteome</keyword>
<dbReference type="AlphaFoldDB" id="A0A7R9BTL0"/>
<organism evidence="2">
    <name type="scientific">Notodromas monacha</name>
    <dbReference type="NCBI Taxonomy" id="399045"/>
    <lineage>
        <taxon>Eukaryota</taxon>
        <taxon>Metazoa</taxon>
        <taxon>Ecdysozoa</taxon>
        <taxon>Arthropoda</taxon>
        <taxon>Crustacea</taxon>
        <taxon>Oligostraca</taxon>
        <taxon>Ostracoda</taxon>
        <taxon>Podocopa</taxon>
        <taxon>Podocopida</taxon>
        <taxon>Cypridocopina</taxon>
        <taxon>Cypridoidea</taxon>
        <taxon>Cyprididae</taxon>
        <taxon>Notodromas</taxon>
    </lineage>
</organism>
<dbReference type="GO" id="GO:0009653">
    <property type="term" value="P:anatomical structure morphogenesis"/>
    <property type="evidence" value="ECO:0007669"/>
    <property type="project" value="TreeGrafter"/>
</dbReference>
<sequence length="430" mass="46178">MSDESSPLATLKTRRIPSSGRKPNFLAFLVTIVGISVLCLPCVTSNSTPKVDYKVKCGPESMQVDVVKAKDVSDVFLDKFHVIPDCQPVVDGRKVTFKFDFAAKQPCGLTKVFNGYTGRTLYYHKIVVQRIDKKKSEGKDEVKKELLSVKCDFDSGASSSGRHRRQALPAGFREPEIIELTGNITGEAPVPELSVSVTQNGLPVGNELTVRPGSPLVMSVGLDSTSAPTYGIKVSELGVSDTRDKSEIIVFGGCSVDTHLFENFVTEGGDAVTARFRAFKFPESTYVEFLGVVDVCLNLCDGSVCSNRQVAFGKRRRRAASADLSPFVYQVTMSTLISVADADGIGLHRSALAATYEDPEAAALGVGSVQPLEPASQTKASESAPEPEPEVVIAAEESSSADLKAGNTAIRPTNVWSLILPVILVLARRV</sequence>
<proteinExistence type="predicted"/>
<dbReference type="OrthoDB" id="6407830at2759"/>
<gene>
    <name evidence="2" type="ORF">NMOB1V02_LOCUS8998</name>
</gene>
<dbReference type="PROSITE" id="PS51034">
    <property type="entry name" value="ZP_2"/>
    <property type="match status" value="1"/>
</dbReference>
<accession>A0A7R9BTL0</accession>
<name>A0A7R9BTL0_9CRUS</name>
<protein>
    <recommendedName>
        <fullName evidence="1">ZP domain-containing protein</fullName>
    </recommendedName>
</protein>
<dbReference type="SMART" id="SM00241">
    <property type="entry name" value="ZP"/>
    <property type="match status" value="1"/>
</dbReference>
<dbReference type="InterPro" id="IPR001507">
    <property type="entry name" value="ZP_dom"/>
</dbReference>
<evidence type="ECO:0000259" key="1">
    <source>
        <dbReference type="PROSITE" id="PS51034"/>
    </source>
</evidence>
<feature type="domain" description="ZP" evidence="1">
    <location>
        <begin position="56"/>
        <end position="312"/>
    </location>
</feature>
<dbReference type="InterPro" id="IPR052774">
    <property type="entry name" value="Celegans_DevNeuronal_Protein"/>
</dbReference>
<evidence type="ECO:0000313" key="2">
    <source>
        <dbReference type="EMBL" id="CAD7281351.1"/>
    </source>
</evidence>
<evidence type="ECO:0000313" key="3">
    <source>
        <dbReference type="Proteomes" id="UP000678499"/>
    </source>
</evidence>
<dbReference type="EMBL" id="CAJPEX010002799">
    <property type="protein sequence ID" value="CAG0921503.1"/>
    <property type="molecule type" value="Genomic_DNA"/>
</dbReference>